<dbReference type="Proteomes" id="UP000267096">
    <property type="component" value="Unassembled WGS sequence"/>
</dbReference>
<gene>
    <name evidence="5" type="ORF">ASIM_LOCUS7839</name>
</gene>
<comment type="subcellular location">
    <subcellularLocation>
        <location evidence="1">Nucleus</location>
    </subcellularLocation>
</comment>
<dbReference type="PANTHER" id="PTHR19865:SF0">
    <property type="entry name" value="U3 SMALL NUCLEOLAR RNA-INTERACTING PROTEIN 2"/>
    <property type="match status" value="1"/>
</dbReference>
<sequence>MLVAFRCVCVWSVAKKKPVCIERKAHGVGEDQQPNWIVSVAARRYTDLIASGSCDGFVRFWKVADDYKSISNIFSFELVSLSSGFDEILLRFC</sequence>
<dbReference type="PANTHER" id="PTHR19865">
    <property type="entry name" value="U3 SMALL NUCLEOLAR RNA INTERACTING PROTEIN 2"/>
    <property type="match status" value="1"/>
</dbReference>
<keyword evidence="4" id="KW-0539">Nucleus</keyword>
<protein>
    <submittedName>
        <fullName evidence="7">U3 small nucleolar RNA-interacting protein 2 (inferred by orthology to a human protein)</fullName>
    </submittedName>
</protein>
<reference evidence="5 6" key="2">
    <citation type="submission" date="2018-11" db="EMBL/GenBank/DDBJ databases">
        <authorList>
            <consortium name="Pathogen Informatics"/>
        </authorList>
    </citation>
    <scope>NUCLEOTIDE SEQUENCE [LARGE SCALE GENOMIC DNA]</scope>
</reference>
<evidence type="ECO:0000256" key="2">
    <source>
        <dbReference type="ARBA" id="ARBA00022574"/>
    </source>
</evidence>
<organism evidence="7">
    <name type="scientific">Anisakis simplex</name>
    <name type="common">Herring worm</name>
    <dbReference type="NCBI Taxonomy" id="6269"/>
    <lineage>
        <taxon>Eukaryota</taxon>
        <taxon>Metazoa</taxon>
        <taxon>Ecdysozoa</taxon>
        <taxon>Nematoda</taxon>
        <taxon>Chromadorea</taxon>
        <taxon>Rhabditida</taxon>
        <taxon>Spirurina</taxon>
        <taxon>Ascaridomorpha</taxon>
        <taxon>Ascaridoidea</taxon>
        <taxon>Anisakidae</taxon>
        <taxon>Anisakis</taxon>
        <taxon>Anisakis simplex complex</taxon>
    </lineage>
</organism>
<keyword evidence="2" id="KW-0853">WD repeat</keyword>
<dbReference type="AlphaFoldDB" id="A0A0M3JKA4"/>
<evidence type="ECO:0000256" key="1">
    <source>
        <dbReference type="ARBA" id="ARBA00004123"/>
    </source>
</evidence>
<evidence type="ECO:0000313" key="7">
    <source>
        <dbReference type="WBParaSite" id="ASIM_0000807701-mRNA-1"/>
    </source>
</evidence>
<evidence type="ECO:0000313" key="5">
    <source>
        <dbReference type="EMBL" id="VDK30179.1"/>
    </source>
</evidence>
<keyword evidence="3" id="KW-0677">Repeat</keyword>
<name>A0A0M3JKA4_ANISI</name>
<dbReference type="WBParaSite" id="ASIM_0000807701-mRNA-1">
    <property type="protein sequence ID" value="ASIM_0000807701-mRNA-1"/>
    <property type="gene ID" value="ASIM_0000807701"/>
</dbReference>
<dbReference type="InterPro" id="IPR036322">
    <property type="entry name" value="WD40_repeat_dom_sf"/>
</dbReference>
<dbReference type="OrthoDB" id="189968at2759"/>
<keyword evidence="6" id="KW-1185">Reference proteome</keyword>
<evidence type="ECO:0000256" key="3">
    <source>
        <dbReference type="ARBA" id="ARBA00022737"/>
    </source>
</evidence>
<accession>A0A0M3JKA4</accession>
<dbReference type="InterPro" id="IPR039241">
    <property type="entry name" value="Rrp9-like"/>
</dbReference>
<evidence type="ECO:0000313" key="6">
    <source>
        <dbReference type="Proteomes" id="UP000267096"/>
    </source>
</evidence>
<dbReference type="GO" id="GO:0032040">
    <property type="term" value="C:small-subunit processome"/>
    <property type="evidence" value="ECO:0007669"/>
    <property type="project" value="TreeGrafter"/>
</dbReference>
<dbReference type="InterPro" id="IPR015943">
    <property type="entry name" value="WD40/YVTN_repeat-like_dom_sf"/>
</dbReference>
<dbReference type="GO" id="GO:0034511">
    <property type="term" value="F:U3 snoRNA binding"/>
    <property type="evidence" value="ECO:0007669"/>
    <property type="project" value="InterPro"/>
</dbReference>
<dbReference type="EMBL" id="UYRR01019861">
    <property type="protein sequence ID" value="VDK30179.1"/>
    <property type="molecule type" value="Genomic_DNA"/>
</dbReference>
<reference evidence="7" key="1">
    <citation type="submission" date="2017-02" db="UniProtKB">
        <authorList>
            <consortium name="WormBaseParasite"/>
        </authorList>
    </citation>
    <scope>IDENTIFICATION</scope>
</reference>
<evidence type="ECO:0000256" key="4">
    <source>
        <dbReference type="ARBA" id="ARBA00023242"/>
    </source>
</evidence>
<dbReference type="Gene3D" id="2.130.10.10">
    <property type="entry name" value="YVTN repeat-like/Quinoprotein amine dehydrogenase"/>
    <property type="match status" value="1"/>
</dbReference>
<dbReference type="SUPFAM" id="SSF50978">
    <property type="entry name" value="WD40 repeat-like"/>
    <property type="match status" value="1"/>
</dbReference>
<proteinExistence type="predicted"/>